<evidence type="ECO:0000259" key="3">
    <source>
        <dbReference type="Pfam" id="PF05970"/>
    </source>
</evidence>
<name>A0AB34FI64_9HYPO</name>
<dbReference type="PANTHER" id="PTHR47642">
    <property type="entry name" value="ATP-DEPENDENT DNA HELICASE"/>
    <property type="match status" value="1"/>
</dbReference>
<dbReference type="Proteomes" id="UP001163105">
    <property type="component" value="Unassembled WGS sequence"/>
</dbReference>
<dbReference type="Pfam" id="PF20209">
    <property type="entry name" value="DUF6570"/>
    <property type="match status" value="1"/>
</dbReference>
<dbReference type="GO" id="GO:0043139">
    <property type="term" value="F:5'-3' DNA helicase activity"/>
    <property type="evidence" value="ECO:0007669"/>
    <property type="project" value="UniProtKB-EC"/>
</dbReference>
<evidence type="ECO:0000313" key="6">
    <source>
        <dbReference type="EMBL" id="KAJ6438015.1"/>
    </source>
</evidence>
<comment type="cofactor">
    <cofactor evidence="1">
        <name>Mg(2+)</name>
        <dbReference type="ChEBI" id="CHEBI:18420"/>
    </cofactor>
</comment>
<feature type="domain" description="DUF6570" evidence="5">
    <location>
        <begin position="70"/>
        <end position="194"/>
    </location>
</feature>
<reference evidence="6" key="1">
    <citation type="submission" date="2023-01" db="EMBL/GenBank/DDBJ databases">
        <title>The growth and conidiation of Purpureocillium lavendulum are regulated by nitrogen source and histone H3K14 acetylation.</title>
        <authorList>
            <person name="Tang P."/>
            <person name="Han J."/>
            <person name="Zhang C."/>
            <person name="Tang P."/>
            <person name="Qi F."/>
            <person name="Zhang K."/>
            <person name="Liang L."/>
        </authorList>
    </citation>
    <scope>NUCLEOTIDE SEQUENCE</scope>
    <source>
        <strain evidence="6">YMF1.00683</strain>
    </source>
</reference>
<keyword evidence="1" id="KW-0067">ATP-binding</keyword>
<dbReference type="InterPro" id="IPR046700">
    <property type="entry name" value="DUF6570"/>
</dbReference>
<evidence type="ECO:0000259" key="5">
    <source>
        <dbReference type="Pfam" id="PF20209"/>
    </source>
</evidence>
<dbReference type="GO" id="GO:0000723">
    <property type="term" value="P:telomere maintenance"/>
    <property type="evidence" value="ECO:0007669"/>
    <property type="project" value="InterPro"/>
</dbReference>
<proteinExistence type="inferred from homology"/>
<sequence>MPERELGTIAWEEWERRRPPAQGRSPFTCVSCFPGGSPVAVCGECERHLSRKSLSPASQLHSRLGCEHMFPEELQGLSPVEEKLIAPNSCYGLFTRHSVSTGQRQDVKYPKHIKGHITVFPNNVQELVTDVLPHPLLRVLDEICVSWQGPEKPTPRDISGLLSVRRRVVERALVWLKRHNPHYANIRIDTAEMDSWGSCVDGVPAAVYGRMERHEPSAWEKTRTAHVVPPAERALDEEGPVAIEEILASLTGEDDPGEGDVNEARADKSDEVAGSGRDGVVAEVIDELRFACHAVGGAPGVGRKGPSARIQTSGEGPMATGADGEAFISVSRGDDFADSSEAAFFAKTFPTLLPFGVGGPKLAEEDVADGAAPAYCAMASHLRLREGEGGVGALVASRNLHLRAWADIVLRRHGGRFATHHVFAFLVFNMGVRSRNRRASMLSVTRKNFRNVERIVQSMTAERLAAASVELERTGKTDDDGVKELLRSLSLYGHRQPMSREGRLTMRRKIQSNIVLAGVPAIWYTLNPNDLTNPVKLRLAAYRIHDPRAAEALLESLENAYKRTRLAVSDPTSSAIFFHREMALFFEKYVNVGGESVFGRISHYFGAVETNERGALHVHGLLWLQGNARLASAFDDVSGEGGGEYKERVARYVDSVFSEGLQELDAEAFCAIQAERSVVADISSKLEDMEQFSSAFDEEANFCAGATQVHTHSATCVKYSLGKPRQQGSLCRFKAPWKLVERTSLTDDGILKIRRTHPLVNRWNKAMAVGLRHNHDISFIATQQKTMALIYYVTNYATKAEDPIWKRAVTAAEVLPSMRGDGVTDEKEAAGGGSEMTASASENRTRQFLMKVANRVFTERSLSQVEVVAHLLGYPSEFSNSSAWAYLNTSPLYWHVFRRWRHLRRASGSTASENAAADESIVVEEAGHRLSHVEAYQHRGKVLAGLCLYDYVSIVRLKRRSASGWEHAAAWGEIPFEEPWPTGRDWVQVLRRPGKQATVCIDGYLSKEFDKSEEGETCHRRAAVQHLALFVPWEAFLHEESGDINDIWTRVQSALPRRIKRLVGNVQLLRRSAEDAKRDAKQWAASCADDYATAAHFEEGDGAETTGEAYEAGKVGDATRLMDVIRTALGPNQVTAASAELRGMLQRLGRFQHSALGSSAELEAAAMRETGVRRINLPGESFTGAPLPTQDQVRGIKSQQASASKERERRIQGIQGGPTVASADHGAALRAVMSGFGEDSIEVAATDAPVSHDAGGAGMEVLIGSSPSFLAAGREWAKQSTLNKRQSIALLIICRHLDRAGGSDRAEGGQLCQFIGGEGGTGKSRVIEALVGLFAARGMPNRILITATSGAAAARISGITIHSACGFSKDATGGANAVKDVDGVRLPKQAERFVHGQSRMDWKEKDVLVIDEVSMLGARTLYAVNEQLCRLRGSQRDFGGIPVVVFCGDFHQFRPVQERSILLPSAAISWDVDNSFKAEQRHQHDKAHALWNKFTSVVMLNQQMPAAGDPELQRLLTKIRRGDQDQSDLELLNSRCYQEGRRIPWETGITVVTPLNRNRWNLNMEAALAFQAQQRSMMRIFISEHKWKDGSPTEEEAIMMLNQGDDSAIPVPAVFMFVPGMPVVVNSNTYQGLKVTNGGGYTAAAVIIDKASPGYRVSADTAVHFGPPAGLVLASETTRDLRFVGMPAGTVLLTPMSVRIQRQRKRPWQQNDVSRKGLPCTAAFACTDYKVQGRSLDRVALELRGTRTTTVGGSAVPAQCDPYSLYVQLSRCRTLDGIMLVSRVRERDLVGNRVPEEMRTAQARLAELRDRTLTEARVWLGDNC</sequence>
<dbReference type="GO" id="GO:0006310">
    <property type="term" value="P:DNA recombination"/>
    <property type="evidence" value="ECO:0007669"/>
    <property type="project" value="UniProtKB-KW"/>
</dbReference>
<keyword evidence="1" id="KW-0227">DNA damage</keyword>
<dbReference type="InterPro" id="IPR027417">
    <property type="entry name" value="P-loop_NTPase"/>
</dbReference>
<comment type="catalytic activity">
    <reaction evidence="1">
        <text>ATP + H2O = ADP + phosphate + H(+)</text>
        <dbReference type="Rhea" id="RHEA:13065"/>
        <dbReference type="ChEBI" id="CHEBI:15377"/>
        <dbReference type="ChEBI" id="CHEBI:15378"/>
        <dbReference type="ChEBI" id="CHEBI:30616"/>
        <dbReference type="ChEBI" id="CHEBI:43474"/>
        <dbReference type="ChEBI" id="CHEBI:456216"/>
        <dbReference type="EC" id="5.6.2.3"/>
    </reaction>
</comment>
<keyword evidence="1 6" id="KW-0347">Helicase</keyword>
<dbReference type="InterPro" id="IPR025476">
    <property type="entry name" value="Helitron_helicase-like"/>
</dbReference>
<evidence type="ECO:0000259" key="4">
    <source>
        <dbReference type="Pfam" id="PF14214"/>
    </source>
</evidence>
<keyword evidence="1" id="KW-0378">Hydrolase</keyword>
<feature type="region of interest" description="Disordered" evidence="2">
    <location>
        <begin position="249"/>
        <end position="275"/>
    </location>
</feature>
<evidence type="ECO:0000256" key="2">
    <source>
        <dbReference type="SAM" id="MobiDB-lite"/>
    </source>
</evidence>
<dbReference type="GO" id="GO:0016787">
    <property type="term" value="F:hydrolase activity"/>
    <property type="evidence" value="ECO:0007669"/>
    <property type="project" value="UniProtKB-KW"/>
</dbReference>
<dbReference type="EC" id="5.6.2.3" evidence="1"/>
<feature type="region of interest" description="Disordered" evidence="2">
    <location>
        <begin position="1178"/>
        <end position="1211"/>
    </location>
</feature>
<dbReference type="InterPro" id="IPR051055">
    <property type="entry name" value="PIF1_helicase"/>
</dbReference>
<comment type="similarity">
    <text evidence="1">Belongs to the helicase family.</text>
</comment>
<dbReference type="Gene3D" id="3.40.50.300">
    <property type="entry name" value="P-loop containing nucleotide triphosphate hydrolases"/>
    <property type="match status" value="1"/>
</dbReference>
<dbReference type="EMBL" id="JAQHRD010000009">
    <property type="protein sequence ID" value="KAJ6438015.1"/>
    <property type="molecule type" value="Genomic_DNA"/>
</dbReference>
<keyword evidence="7" id="KW-1185">Reference proteome</keyword>
<comment type="caution">
    <text evidence="6">The sequence shown here is derived from an EMBL/GenBank/DDBJ whole genome shotgun (WGS) entry which is preliminary data.</text>
</comment>
<organism evidence="6 7">
    <name type="scientific">Purpureocillium lavendulum</name>
    <dbReference type="NCBI Taxonomy" id="1247861"/>
    <lineage>
        <taxon>Eukaryota</taxon>
        <taxon>Fungi</taxon>
        <taxon>Dikarya</taxon>
        <taxon>Ascomycota</taxon>
        <taxon>Pezizomycotina</taxon>
        <taxon>Sordariomycetes</taxon>
        <taxon>Hypocreomycetidae</taxon>
        <taxon>Hypocreales</taxon>
        <taxon>Ophiocordycipitaceae</taxon>
        <taxon>Purpureocillium</taxon>
    </lineage>
</organism>
<feature type="region of interest" description="Disordered" evidence="2">
    <location>
        <begin position="301"/>
        <end position="321"/>
    </location>
</feature>
<keyword evidence="1" id="KW-0234">DNA repair</keyword>
<keyword evidence="1" id="KW-0233">DNA recombination</keyword>
<evidence type="ECO:0000313" key="7">
    <source>
        <dbReference type="Proteomes" id="UP001163105"/>
    </source>
</evidence>
<evidence type="ECO:0000256" key="1">
    <source>
        <dbReference type="RuleBase" id="RU363044"/>
    </source>
</evidence>
<accession>A0AB34FI64</accession>
<feature type="domain" description="Helitron helicase-like" evidence="4">
    <location>
        <begin position="405"/>
        <end position="622"/>
    </location>
</feature>
<dbReference type="Pfam" id="PF14214">
    <property type="entry name" value="Helitron_like_N"/>
    <property type="match status" value="1"/>
</dbReference>
<feature type="region of interest" description="Disordered" evidence="2">
    <location>
        <begin position="821"/>
        <end position="840"/>
    </location>
</feature>
<gene>
    <name evidence="6" type="ORF">O9K51_09437</name>
</gene>
<protein>
    <recommendedName>
        <fullName evidence="1">ATP-dependent DNA helicase</fullName>
        <ecNumber evidence="1">5.6.2.3</ecNumber>
    </recommendedName>
</protein>
<feature type="domain" description="DNA helicase Pif1-like DEAD-box helicase" evidence="3">
    <location>
        <begin position="1313"/>
        <end position="1459"/>
    </location>
</feature>
<dbReference type="InterPro" id="IPR010285">
    <property type="entry name" value="DNA_helicase_pif1-like_DEAD"/>
</dbReference>
<feature type="compositionally biased region" description="Basic and acidic residues" evidence="2">
    <location>
        <begin position="262"/>
        <end position="271"/>
    </location>
</feature>
<dbReference type="GO" id="GO:0005524">
    <property type="term" value="F:ATP binding"/>
    <property type="evidence" value="ECO:0007669"/>
    <property type="project" value="UniProtKB-KW"/>
</dbReference>
<keyword evidence="1" id="KW-0547">Nucleotide-binding</keyword>
<dbReference type="Pfam" id="PF05970">
    <property type="entry name" value="PIF1"/>
    <property type="match status" value="1"/>
</dbReference>
<dbReference type="SUPFAM" id="SSF52540">
    <property type="entry name" value="P-loop containing nucleoside triphosphate hydrolases"/>
    <property type="match status" value="2"/>
</dbReference>
<dbReference type="GO" id="GO:0006281">
    <property type="term" value="P:DNA repair"/>
    <property type="evidence" value="ECO:0007669"/>
    <property type="project" value="UniProtKB-KW"/>
</dbReference>
<feature type="compositionally biased region" description="Acidic residues" evidence="2">
    <location>
        <begin position="252"/>
        <end position="261"/>
    </location>
</feature>
<feature type="compositionally biased region" description="Polar residues" evidence="2">
    <location>
        <begin position="1189"/>
        <end position="1203"/>
    </location>
</feature>